<dbReference type="GO" id="GO:0016787">
    <property type="term" value="F:hydrolase activity"/>
    <property type="evidence" value="ECO:0007669"/>
    <property type="project" value="UniProtKB-KW"/>
</dbReference>
<reference evidence="1 2" key="1">
    <citation type="submission" date="2016-10" db="EMBL/GenBank/DDBJ databases">
        <authorList>
            <person name="de Groot N.N."/>
        </authorList>
    </citation>
    <scope>NUCLEOTIDE SEQUENCE [LARGE SCALE GENOMIC DNA]</scope>
    <source>
        <strain evidence="1 2">DSM 16957</strain>
    </source>
</reference>
<organism evidence="1 2">
    <name type="scientific">Aquimonas voraii</name>
    <dbReference type="NCBI Taxonomy" id="265719"/>
    <lineage>
        <taxon>Bacteria</taxon>
        <taxon>Pseudomonadati</taxon>
        <taxon>Pseudomonadota</taxon>
        <taxon>Gammaproteobacteria</taxon>
        <taxon>Lysobacterales</taxon>
        <taxon>Lysobacteraceae</taxon>
        <taxon>Aquimonas</taxon>
    </lineage>
</organism>
<sequence length="205" mass="23205">MTAHPNDLEFLQAWRAVGAAGDALTCLQALRDAWREPQRHYHSLQHLSECLDLLRAHRALAERPHELVLALWFHDAVYDPRAKDNEQRSADWAAQALGEAGADPAATARIHALILDTAHAAEPAPGDPSLLVDIDLAILGAAPERFAEYEQQVRGEYVWVPGFLFRYKRRQLLREFARREPLYRTPALRARLEAQARINLAQAIR</sequence>
<dbReference type="RefSeq" id="WP_091242619.1">
    <property type="nucleotide sequence ID" value="NZ_FNAG01000006.1"/>
</dbReference>
<dbReference type="PANTHER" id="PTHR21174">
    <property type="match status" value="1"/>
</dbReference>
<dbReference type="STRING" id="265719.SAMN04488509_10632"/>
<accession>A0A1G6X4E3</accession>
<dbReference type="SUPFAM" id="SSF109604">
    <property type="entry name" value="HD-domain/PDEase-like"/>
    <property type="match status" value="1"/>
</dbReference>
<name>A0A1G6X4E3_9GAMM</name>
<dbReference type="InterPro" id="IPR009218">
    <property type="entry name" value="HD_phosphohydro"/>
</dbReference>
<dbReference type="PIRSF" id="PIRSF035170">
    <property type="entry name" value="HD_phosphohydro"/>
    <property type="match status" value="1"/>
</dbReference>
<protein>
    <submittedName>
        <fullName evidence="1">Predicted metal-dependent phosphohydrolase, HD superfamily</fullName>
    </submittedName>
</protein>
<dbReference type="PANTHER" id="PTHR21174:SF0">
    <property type="entry name" value="HD PHOSPHOHYDROLASE FAMILY PROTEIN-RELATED"/>
    <property type="match status" value="1"/>
</dbReference>
<evidence type="ECO:0000313" key="2">
    <source>
        <dbReference type="Proteomes" id="UP000199603"/>
    </source>
</evidence>
<keyword evidence="2" id="KW-1185">Reference proteome</keyword>
<dbReference type="AlphaFoldDB" id="A0A1G6X4E3"/>
<keyword evidence="1" id="KW-0378">Hydrolase</keyword>
<dbReference type="Proteomes" id="UP000199603">
    <property type="component" value="Unassembled WGS sequence"/>
</dbReference>
<proteinExistence type="predicted"/>
<dbReference type="EMBL" id="FNAG01000006">
    <property type="protein sequence ID" value="SDD72961.1"/>
    <property type="molecule type" value="Genomic_DNA"/>
</dbReference>
<dbReference type="OrthoDB" id="9808993at2"/>
<gene>
    <name evidence="1" type="ORF">SAMN04488509_10632</name>
</gene>
<evidence type="ECO:0000313" key="1">
    <source>
        <dbReference type="EMBL" id="SDD72961.1"/>
    </source>
</evidence>